<name>V6AVC0_9ARCH</name>
<proteinExistence type="predicted"/>
<organism evidence="2 3">
    <name type="scientific">Candidatus Nitrosotenuis uzonensis</name>
    <dbReference type="NCBI Taxonomy" id="1407055"/>
    <lineage>
        <taxon>Archaea</taxon>
        <taxon>Nitrososphaerota</taxon>
        <taxon>Candidatus Nitrosotenuis</taxon>
    </lineage>
</organism>
<keyword evidence="3" id="KW-1185">Reference proteome</keyword>
<evidence type="ECO:0000313" key="3">
    <source>
        <dbReference type="Proteomes" id="UP000018159"/>
    </source>
</evidence>
<dbReference type="Proteomes" id="UP000018159">
    <property type="component" value="Unassembled WGS sequence"/>
</dbReference>
<reference evidence="2" key="1">
    <citation type="journal article" date="2013" name="PLoS ONE">
        <title>Enrichment and Genome Sequence of the Group I.1a Ammonia-Oxidizing Archaeon ?Ca. Nitrosotenuis uzonensis? Representing a Clade Globally.</title>
        <authorList>
            <person name="Lebedeva E.V."/>
            <person name="Hatzenpichler R."/>
            <person name="Pelletier E."/>
            <person name="Schuster N."/>
            <person name="Hauzmayer S."/>
            <person name="Bulaev A."/>
            <person name="Grigor'eva N.V."/>
            <person name="Galushko A."/>
            <person name="Schmid M."/>
            <person name="Palatinszky M."/>
            <person name="Le Paslier D."/>
            <person name="Daims H."/>
            <person name="Wagner M."/>
        </authorList>
    </citation>
    <scope>NUCLEOTIDE SEQUENCE [LARGE SCALE GENOMIC DNA]</scope>
    <source>
        <strain evidence="2">N4</strain>
    </source>
</reference>
<reference evidence="1" key="3">
    <citation type="submission" date="2021-02" db="EMBL/GenBank/DDBJ databases">
        <authorList>
            <person name="Han P."/>
        </authorList>
    </citation>
    <scope>NUCLEOTIDE SEQUENCE</scope>
    <source>
        <strain evidence="1">Candidatus Nitrosotenuis uzonensis 5A</strain>
    </source>
</reference>
<evidence type="ECO:0000313" key="2">
    <source>
        <dbReference type="EMBL" id="CDI06517.1"/>
    </source>
</evidence>
<dbReference type="RefSeq" id="WP_177309491.1">
    <property type="nucleotide sequence ID" value="NZ_CAJNAQ010000002.1"/>
</dbReference>
<protein>
    <submittedName>
        <fullName evidence="2">Uncharacterized protein</fullName>
    </submittedName>
</protein>
<comment type="caution">
    <text evidence="2">The sequence shown here is derived from an EMBL/GenBank/DDBJ whole genome shotgun (WGS) entry which is preliminary data.</text>
</comment>
<accession>V6AVC0</accession>
<dbReference type="OrthoDB" id="8718at2157"/>
<evidence type="ECO:0000313" key="1">
    <source>
        <dbReference type="EMBL" id="CAE6488462.1"/>
    </source>
</evidence>
<dbReference type="Proteomes" id="UP000655759">
    <property type="component" value="Unassembled WGS sequence"/>
</dbReference>
<gene>
    <name evidence="2" type="ORF">NITUZ_60044</name>
    <name evidence="1" type="ORF">NUZ5A_20456</name>
</gene>
<dbReference type="EMBL" id="CAJNAQ010000002">
    <property type="protein sequence ID" value="CAE6488462.1"/>
    <property type="molecule type" value="Genomic_DNA"/>
</dbReference>
<sequence>MEFKEIYCNNCKKTLGKYNVKYFSDARIAELIKSSHGMHYRSGHQLLIRKVTK</sequence>
<dbReference type="STRING" id="1407055.NITUZ_60044"/>
<reference evidence="2" key="2">
    <citation type="submission" date="2013-10" db="EMBL/GenBank/DDBJ databases">
        <authorList>
            <person name="Regsiter A."/>
        </authorList>
    </citation>
    <scope>NUCLEOTIDE SEQUENCE</scope>
    <source>
        <strain evidence="2">N4</strain>
    </source>
</reference>
<dbReference type="EMBL" id="CBTY010000011">
    <property type="protein sequence ID" value="CDI06517.1"/>
    <property type="molecule type" value="Genomic_DNA"/>
</dbReference>
<dbReference type="AlphaFoldDB" id="V6AVC0"/>